<feature type="domain" description="THAP-type" evidence="6">
    <location>
        <begin position="1"/>
        <end position="83"/>
    </location>
</feature>
<evidence type="ECO:0000256" key="3">
    <source>
        <dbReference type="ARBA" id="ARBA00022833"/>
    </source>
</evidence>
<dbReference type="PANTHER" id="PTHR47696:SF1">
    <property type="entry name" value="THAP DOMAIN-CONTAINING PROTEIN 2"/>
    <property type="match status" value="1"/>
</dbReference>
<evidence type="ECO:0000256" key="4">
    <source>
        <dbReference type="ARBA" id="ARBA00023125"/>
    </source>
</evidence>
<reference evidence="7" key="3">
    <citation type="submission" date="2025-09" db="UniProtKB">
        <authorList>
            <consortium name="Ensembl"/>
        </authorList>
    </citation>
    <scope>IDENTIFICATION</scope>
</reference>
<reference evidence="7" key="1">
    <citation type="submission" date="2019-06" db="EMBL/GenBank/DDBJ databases">
        <authorList>
            <consortium name="Wellcome Sanger Institute Data Sharing"/>
        </authorList>
    </citation>
    <scope>NUCLEOTIDE SEQUENCE [LARGE SCALE GENOMIC DNA]</scope>
</reference>
<dbReference type="AlphaFoldDB" id="A0A672YJQ0"/>
<protein>
    <recommendedName>
        <fullName evidence="6">THAP-type domain-containing protein</fullName>
    </recommendedName>
</protein>
<dbReference type="Pfam" id="PF05485">
    <property type="entry name" value="THAP"/>
    <property type="match status" value="1"/>
</dbReference>
<keyword evidence="1" id="KW-0479">Metal-binding</keyword>
<keyword evidence="8" id="KW-1185">Reference proteome</keyword>
<dbReference type="PANTHER" id="PTHR47696">
    <property type="entry name" value="THAP DOMAIN-CONTAINING PROTEIN 2"/>
    <property type="match status" value="1"/>
</dbReference>
<dbReference type="GO" id="GO:0008270">
    <property type="term" value="F:zinc ion binding"/>
    <property type="evidence" value="ECO:0007669"/>
    <property type="project" value="UniProtKB-KW"/>
</dbReference>
<dbReference type="InterPro" id="IPR021896">
    <property type="entry name" value="THAP9-like_HTH"/>
</dbReference>
<keyword evidence="2 5" id="KW-0863">Zinc-finger</keyword>
<evidence type="ECO:0000256" key="2">
    <source>
        <dbReference type="ARBA" id="ARBA00022771"/>
    </source>
</evidence>
<evidence type="ECO:0000256" key="5">
    <source>
        <dbReference type="PROSITE-ProRule" id="PRU00309"/>
    </source>
</evidence>
<dbReference type="PROSITE" id="PS50950">
    <property type="entry name" value="ZF_THAP"/>
    <property type="match status" value="1"/>
</dbReference>
<dbReference type="InterPro" id="IPR006612">
    <property type="entry name" value="THAP_Znf"/>
</dbReference>
<dbReference type="SMART" id="SM00692">
    <property type="entry name" value="DM3"/>
    <property type="match status" value="1"/>
</dbReference>
<organism evidence="7 8">
    <name type="scientific">Sphaeramia orbicularis</name>
    <name type="common">orbiculate cardinalfish</name>
    <dbReference type="NCBI Taxonomy" id="375764"/>
    <lineage>
        <taxon>Eukaryota</taxon>
        <taxon>Metazoa</taxon>
        <taxon>Chordata</taxon>
        <taxon>Craniata</taxon>
        <taxon>Vertebrata</taxon>
        <taxon>Euteleostomi</taxon>
        <taxon>Actinopterygii</taxon>
        <taxon>Neopterygii</taxon>
        <taxon>Teleostei</taxon>
        <taxon>Neoteleostei</taxon>
        <taxon>Acanthomorphata</taxon>
        <taxon>Gobiaria</taxon>
        <taxon>Kurtiformes</taxon>
        <taxon>Apogonoidei</taxon>
        <taxon>Apogonidae</taxon>
        <taxon>Apogoninae</taxon>
        <taxon>Sphaeramia</taxon>
    </lineage>
</organism>
<accession>A0A672YJQ0</accession>
<evidence type="ECO:0000259" key="6">
    <source>
        <dbReference type="PROSITE" id="PS50950"/>
    </source>
</evidence>
<dbReference type="InterPro" id="IPR038441">
    <property type="entry name" value="THAP_Znf_sf"/>
</dbReference>
<evidence type="ECO:0000313" key="8">
    <source>
        <dbReference type="Proteomes" id="UP000472271"/>
    </source>
</evidence>
<name>A0A672YJQ0_9TELE</name>
<evidence type="ECO:0000256" key="1">
    <source>
        <dbReference type="ARBA" id="ARBA00022723"/>
    </source>
</evidence>
<evidence type="ECO:0000313" key="7">
    <source>
        <dbReference type="Ensembl" id="ENSSORP00005004752.1"/>
    </source>
</evidence>
<keyword evidence="4 5" id="KW-0238">DNA-binding</keyword>
<dbReference type="Pfam" id="PF12017">
    <property type="entry name" value="Tnp_P_element"/>
    <property type="match status" value="1"/>
</dbReference>
<proteinExistence type="predicted"/>
<dbReference type="Ensembl" id="ENSSORT00005004891.1">
    <property type="protein sequence ID" value="ENSSORP00005004752.1"/>
    <property type="gene ID" value="ENSSORG00005002880.1"/>
</dbReference>
<dbReference type="GO" id="GO:0003677">
    <property type="term" value="F:DNA binding"/>
    <property type="evidence" value="ECO:0007669"/>
    <property type="project" value="UniProtKB-UniRule"/>
</dbReference>
<dbReference type="SUPFAM" id="SSF57716">
    <property type="entry name" value="Glucocorticoid receptor-like (DNA-binding domain)"/>
    <property type="match status" value="1"/>
</dbReference>
<dbReference type="SMART" id="SM00980">
    <property type="entry name" value="THAP"/>
    <property type="match status" value="1"/>
</dbReference>
<dbReference type="InterPro" id="IPR026521">
    <property type="entry name" value="THAP2"/>
</dbReference>
<reference evidence="7" key="2">
    <citation type="submission" date="2025-08" db="UniProtKB">
        <authorList>
            <consortium name="Ensembl"/>
        </authorList>
    </citation>
    <scope>IDENTIFICATION</scope>
</reference>
<sequence>MPDFCAAYGCSNERGMYTKCRGITFHRFPKDSCVKKRWELALRRKGFVPTKRSLLCSEHFKSDDFDSTGQTVRLRHGVIPSVFNFPSHLQKQAPSRTTKALRRAEESLPVDSPQHLHEADPQVNVDHSYALPASPTALKARLIEALARVESLEQEKRNSVIHERRAKKTVHALLEDLRQKNLLNEELKERLECYSGLRVRLLAKNHQEYTKEQREFALTLHLHGPKAYAYMRESLHLPLPHPHTLQRYSSLLNTLTTLVLYITVLSGH</sequence>
<keyword evidence="3" id="KW-0862">Zinc</keyword>
<dbReference type="Proteomes" id="UP000472271">
    <property type="component" value="Chromosome 9"/>
</dbReference>
<dbReference type="Gene3D" id="6.20.210.20">
    <property type="entry name" value="THAP domain"/>
    <property type="match status" value="1"/>
</dbReference>
<dbReference type="InParanoid" id="A0A672YJQ0"/>